<keyword evidence="2" id="KW-1185">Reference proteome</keyword>
<reference evidence="2" key="2">
    <citation type="submission" date="2015-01" db="EMBL/GenBank/DDBJ databases">
        <title>Evolutionary Origins and Diversification of the Mycorrhizal Mutualists.</title>
        <authorList>
            <consortium name="DOE Joint Genome Institute"/>
            <consortium name="Mycorrhizal Genomics Consortium"/>
            <person name="Kohler A."/>
            <person name="Kuo A."/>
            <person name="Nagy L.G."/>
            <person name="Floudas D."/>
            <person name="Copeland A."/>
            <person name="Barry K.W."/>
            <person name="Cichocki N."/>
            <person name="Veneault-Fourrey C."/>
            <person name="LaButti K."/>
            <person name="Lindquist E.A."/>
            <person name="Lipzen A."/>
            <person name="Lundell T."/>
            <person name="Morin E."/>
            <person name="Murat C."/>
            <person name="Riley R."/>
            <person name="Ohm R."/>
            <person name="Sun H."/>
            <person name="Tunlid A."/>
            <person name="Henrissat B."/>
            <person name="Grigoriev I.V."/>
            <person name="Hibbett D.S."/>
            <person name="Martin F."/>
        </authorList>
    </citation>
    <scope>NUCLEOTIDE SEQUENCE [LARGE SCALE GENOMIC DNA]</scope>
    <source>
        <strain evidence="2">Foug A</strain>
    </source>
</reference>
<reference evidence="1 2" key="1">
    <citation type="submission" date="2014-04" db="EMBL/GenBank/DDBJ databases">
        <authorList>
            <consortium name="DOE Joint Genome Institute"/>
            <person name="Kuo A."/>
            <person name="Kohler A."/>
            <person name="Nagy L.G."/>
            <person name="Floudas D."/>
            <person name="Copeland A."/>
            <person name="Barry K.W."/>
            <person name="Cichocki N."/>
            <person name="Veneault-Fourrey C."/>
            <person name="LaButti K."/>
            <person name="Lindquist E.A."/>
            <person name="Lipzen A."/>
            <person name="Lundell T."/>
            <person name="Morin E."/>
            <person name="Murat C."/>
            <person name="Sun H."/>
            <person name="Tunlid A."/>
            <person name="Henrissat B."/>
            <person name="Grigoriev I.V."/>
            <person name="Hibbett D.S."/>
            <person name="Martin F."/>
            <person name="Nordberg H.P."/>
            <person name="Cantor M.N."/>
            <person name="Hua S.X."/>
        </authorList>
    </citation>
    <scope>NUCLEOTIDE SEQUENCE [LARGE SCALE GENOMIC DNA]</scope>
    <source>
        <strain evidence="1 2">Foug A</strain>
    </source>
</reference>
<evidence type="ECO:0000313" key="1">
    <source>
        <dbReference type="EMBL" id="KIM68752.1"/>
    </source>
</evidence>
<dbReference type="AlphaFoldDB" id="A0A0C3AUW4"/>
<dbReference type="OrthoDB" id="2688372at2759"/>
<sequence length="171" mass="19607">MIPRLPWEDSAEHNYNEMLVRSPEHAQHINKARSGAKCSDGQICIMQTRLPQTTRLLQISSVMRKSSRTCVVKLELFHNPGFGDISGEWITFGVIEIDFPGRDWRGFMMLDRPRKFRNFEIDGVPGNFWATPDGIKLGDYGHFMGPEEFSCERNLFSDLESLALMADITPR</sequence>
<dbReference type="EMBL" id="KN822008">
    <property type="protein sequence ID" value="KIM68752.1"/>
    <property type="molecule type" value="Genomic_DNA"/>
</dbReference>
<dbReference type="Proteomes" id="UP000053989">
    <property type="component" value="Unassembled WGS sequence"/>
</dbReference>
<organism evidence="1 2">
    <name type="scientific">Scleroderma citrinum Foug A</name>
    <dbReference type="NCBI Taxonomy" id="1036808"/>
    <lineage>
        <taxon>Eukaryota</taxon>
        <taxon>Fungi</taxon>
        <taxon>Dikarya</taxon>
        <taxon>Basidiomycota</taxon>
        <taxon>Agaricomycotina</taxon>
        <taxon>Agaricomycetes</taxon>
        <taxon>Agaricomycetidae</taxon>
        <taxon>Boletales</taxon>
        <taxon>Sclerodermatineae</taxon>
        <taxon>Sclerodermataceae</taxon>
        <taxon>Scleroderma</taxon>
    </lineage>
</organism>
<gene>
    <name evidence="1" type="ORF">SCLCIDRAFT_893675</name>
</gene>
<evidence type="ECO:0000313" key="2">
    <source>
        <dbReference type="Proteomes" id="UP000053989"/>
    </source>
</evidence>
<dbReference type="InParanoid" id="A0A0C3AUW4"/>
<name>A0A0C3AUW4_9AGAM</name>
<dbReference type="HOGENOM" id="CLU_126897_0_0_1"/>
<protein>
    <submittedName>
        <fullName evidence="1">Uncharacterized protein</fullName>
    </submittedName>
</protein>
<accession>A0A0C3AUW4</accession>
<proteinExistence type="predicted"/>